<gene>
    <name evidence="9" type="ORF">CHLRE_03g188400v5</name>
</gene>
<feature type="region of interest" description="Disordered" evidence="6">
    <location>
        <begin position="454"/>
        <end position="482"/>
    </location>
</feature>
<dbReference type="PANTHER" id="PTHR11972:SF55">
    <property type="entry name" value="FERRIC REDUCTASE"/>
    <property type="match status" value="1"/>
</dbReference>
<keyword evidence="4" id="KW-0560">Oxidoreductase</keyword>
<dbReference type="GO" id="GO:0005886">
    <property type="term" value="C:plasma membrane"/>
    <property type="evidence" value="ECO:0000318"/>
    <property type="project" value="GO_Central"/>
</dbReference>
<dbReference type="KEGG" id="cre:CHLRE_03g188400v5"/>
<dbReference type="Pfam" id="PF08022">
    <property type="entry name" value="FAD_binding_8"/>
    <property type="match status" value="1"/>
</dbReference>
<dbReference type="FunFam" id="3.40.50.80:FF:000110">
    <property type="entry name" value="Respiratory burst oxidase"/>
    <property type="match status" value="1"/>
</dbReference>
<feature type="transmembrane region" description="Helical" evidence="7">
    <location>
        <begin position="226"/>
        <end position="254"/>
    </location>
</feature>
<dbReference type="Gene3D" id="2.40.30.10">
    <property type="entry name" value="Translation factors"/>
    <property type="match status" value="1"/>
</dbReference>
<dbReference type="GeneID" id="5717484"/>
<evidence type="ECO:0000256" key="4">
    <source>
        <dbReference type="ARBA" id="ARBA00023002"/>
    </source>
</evidence>
<feature type="transmembrane region" description="Helical" evidence="7">
    <location>
        <begin position="151"/>
        <end position="171"/>
    </location>
</feature>
<dbReference type="CDD" id="cd06186">
    <property type="entry name" value="NOX_Duox_like_FAD_NADP"/>
    <property type="match status" value="1"/>
</dbReference>
<feature type="domain" description="FAD-binding FR-type" evidence="8">
    <location>
        <begin position="264"/>
        <end position="369"/>
    </location>
</feature>
<dbReference type="OrthoDB" id="1040979at2759"/>
<feature type="compositionally biased region" description="Pro residues" evidence="6">
    <location>
        <begin position="465"/>
        <end position="474"/>
    </location>
</feature>
<keyword evidence="5 7" id="KW-0472">Membrane</keyword>
<evidence type="ECO:0000256" key="3">
    <source>
        <dbReference type="ARBA" id="ARBA00022989"/>
    </source>
</evidence>
<dbReference type="GO" id="GO:0016491">
    <property type="term" value="F:oxidoreductase activity"/>
    <property type="evidence" value="ECO:0007669"/>
    <property type="project" value="UniProtKB-KW"/>
</dbReference>
<dbReference type="RefSeq" id="XP_042926276.1">
    <property type="nucleotide sequence ID" value="XM_043061147.1"/>
</dbReference>
<evidence type="ECO:0000256" key="2">
    <source>
        <dbReference type="ARBA" id="ARBA00022692"/>
    </source>
</evidence>
<dbReference type="InterPro" id="IPR013112">
    <property type="entry name" value="FAD-bd_8"/>
</dbReference>
<evidence type="ECO:0000313" key="10">
    <source>
        <dbReference type="Proteomes" id="UP000006906"/>
    </source>
</evidence>
<dbReference type="Gene3D" id="3.40.50.80">
    <property type="entry name" value="Nucleotide-binding domain of ferredoxin-NADP reductase (FNR) module"/>
    <property type="match status" value="2"/>
</dbReference>
<dbReference type="OMA" id="HHECYYR"/>
<dbReference type="InterPro" id="IPR013121">
    <property type="entry name" value="Fe_red_NAD-bd_6"/>
</dbReference>
<feature type="region of interest" description="Disordered" evidence="6">
    <location>
        <begin position="23"/>
        <end position="43"/>
    </location>
</feature>
<dbReference type="InterPro" id="IPR017927">
    <property type="entry name" value="FAD-bd_FR_type"/>
</dbReference>
<evidence type="ECO:0000313" key="9">
    <source>
        <dbReference type="EMBL" id="PNW85479.1"/>
    </source>
</evidence>
<protein>
    <recommendedName>
        <fullName evidence="8">FAD-binding FR-type domain-containing protein</fullName>
    </recommendedName>
</protein>
<dbReference type="SFLD" id="SFLDS00052">
    <property type="entry name" value="Ferric_Reductase_Domain"/>
    <property type="match status" value="1"/>
</dbReference>
<evidence type="ECO:0000259" key="8">
    <source>
        <dbReference type="PROSITE" id="PS51384"/>
    </source>
</evidence>
<dbReference type="Pfam" id="PF08030">
    <property type="entry name" value="NAD_binding_6"/>
    <property type="match status" value="1"/>
</dbReference>
<dbReference type="EMBL" id="CM008964">
    <property type="protein sequence ID" value="PNW85479.1"/>
    <property type="molecule type" value="Genomic_DNA"/>
</dbReference>
<organism evidence="9 10">
    <name type="scientific">Chlamydomonas reinhardtii</name>
    <name type="common">Chlamydomonas smithii</name>
    <dbReference type="NCBI Taxonomy" id="3055"/>
    <lineage>
        <taxon>Eukaryota</taxon>
        <taxon>Viridiplantae</taxon>
        <taxon>Chlorophyta</taxon>
        <taxon>core chlorophytes</taxon>
        <taxon>Chlorophyceae</taxon>
        <taxon>CS clade</taxon>
        <taxon>Chlamydomonadales</taxon>
        <taxon>Chlamydomonadaceae</taxon>
        <taxon>Chlamydomonas</taxon>
    </lineage>
</organism>
<feature type="transmembrane region" description="Helical" evidence="7">
    <location>
        <begin position="82"/>
        <end position="110"/>
    </location>
</feature>
<dbReference type="InParanoid" id="A0A2K3DY84"/>
<dbReference type="ExpressionAtlas" id="A0A2K3DY84">
    <property type="expression patterns" value="baseline and differential"/>
</dbReference>
<dbReference type="AlphaFoldDB" id="A0A2K3DY84"/>
<dbReference type="Proteomes" id="UP000006906">
    <property type="component" value="Chromosome 3"/>
</dbReference>
<evidence type="ECO:0000256" key="5">
    <source>
        <dbReference type="ARBA" id="ARBA00023136"/>
    </source>
</evidence>
<dbReference type="FunFam" id="3.40.50.80:FF:000111">
    <property type="entry name" value="Respiratory burst oxidase"/>
    <property type="match status" value="1"/>
</dbReference>
<dbReference type="Gramene" id="PNW85479">
    <property type="protein sequence ID" value="PNW85479"/>
    <property type="gene ID" value="CHLRE_03g188400v5"/>
</dbReference>
<accession>A0A2K3DY84</accession>
<dbReference type="SUPFAM" id="SSF63380">
    <property type="entry name" value="Riboflavin synthase domain-like"/>
    <property type="match status" value="1"/>
</dbReference>
<dbReference type="InterPro" id="IPR039261">
    <property type="entry name" value="FNR_nucleotide-bd"/>
</dbReference>
<evidence type="ECO:0000256" key="7">
    <source>
        <dbReference type="SAM" id="Phobius"/>
    </source>
</evidence>
<dbReference type="SFLD" id="SFLDG01168">
    <property type="entry name" value="Ferric_reductase_subgroup_(FRE"/>
    <property type="match status" value="1"/>
</dbReference>
<evidence type="ECO:0000256" key="1">
    <source>
        <dbReference type="ARBA" id="ARBA00004141"/>
    </source>
</evidence>
<feature type="transmembrane region" description="Helical" evidence="7">
    <location>
        <begin position="191"/>
        <end position="214"/>
    </location>
</feature>
<keyword evidence="3 7" id="KW-1133">Transmembrane helix</keyword>
<keyword evidence="2 7" id="KW-0812">Transmembrane</keyword>
<comment type="subcellular location">
    <subcellularLocation>
        <location evidence="1">Membrane</location>
        <topology evidence="1">Multi-pass membrane protein</topology>
    </subcellularLocation>
</comment>
<dbReference type="InterPro" id="IPR013130">
    <property type="entry name" value="Fe3_Rdtase_TM_dom"/>
</dbReference>
<dbReference type="PANTHER" id="PTHR11972">
    <property type="entry name" value="NADPH OXIDASE"/>
    <property type="match status" value="1"/>
</dbReference>
<dbReference type="SUPFAM" id="SSF52343">
    <property type="entry name" value="Ferredoxin reductase-like, C-terminal NADP-linked domain"/>
    <property type="match status" value="1"/>
</dbReference>
<name>A0A2K3DY84_CHLRE</name>
<dbReference type="Pfam" id="PF01794">
    <property type="entry name" value="Ferric_reduct"/>
    <property type="match status" value="1"/>
</dbReference>
<sequence>MADDHKLESMPHAIHITHNKVGAEPRSGAVPHPDPAHLSKPSQPWQPYECAYTETTVPLARAMPFKFYKWRWMALNPFHRRIGVFPLVGPVTWGELIVLLAALAAAAGWAAGQWGQVSSGNVAVMFLIIAYVLATRNNAVTFLLGLSHERAIAWHGMAAAAAVGLALYHGLIEQLSWGGNEDAEEDDLGSYFVTGWIGFGLMAALVGTSASRVLRQYLWNTWQMLHWVLLIAVFVVVTIHSAAAVLIGAGVWAFDLLLRWVYQAGLQNPHMVEIVALPSDVVRVSWDPADFSYAGGQYVFINIPGISWMEFHPFSLSSAPGENRVHLHVRVLGDWTRRLHTLASKDVTPGQPKMVKAFIEGPFGSPAIDLYGERFKAFLLISGGIGVTPVQSFFNHLMAQRTRGRPVRLAHLVWSVRDRALVTSVLGYDDVYASEHLPASLPLSFQPDLISPNQYADGRNIGPQPDTPYAPPTPAGGQVPMTPLAQYSTMKKSDMAHATSTTALVDMERGIGTSSNGGAAASGAGDFIATEFYLTQARTEAASAKANIRPELQPALRMGRPDLPKLFEETAKRAEFLQLKDVAVYVCGPSVMVAEAEKLAAANSTWSGVTFHVHSEVFQF</sequence>
<feature type="transmembrane region" description="Helical" evidence="7">
    <location>
        <begin position="122"/>
        <end position="144"/>
    </location>
</feature>
<reference evidence="9 10" key="1">
    <citation type="journal article" date="2007" name="Science">
        <title>The Chlamydomonas genome reveals the evolution of key animal and plant functions.</title>
        <authorList>
            <person name="Merchant S.S."/>
            <person name="Prochnik S.E."/>
            <person name="Vallon O."/>
            <person name="Harris E.H."/>
            <person name="Karpowicz S.J."/>
            <person name="Witman G.B."/>
            <person name="Terry A."/>
            <person name="Salamov A."/>
            <person name="Fritz-Laylin L.K."/>
            <person name="Marechal-Drouard L."/>
            <person name="Marshall W.F."/>
            <person name="Qu L.H."/>
            <person name="Nelson D.R."/>
            <person name="Sanderfoot A.A."/>
            <person name="Spalding M.H."/>
            <person name="Kapitonov V.V."/>
            <person name="Ren Q."/>
            <person name="Ferris P."/>
            <person name="Lindquist E."/>
            <person name="Shapiro H."/>
            <person name="Lucas S.M."/>
            <person name="Grimwood J."/>
            <person name="Schmutz J."/>
            <person name="Cardol P."/>
            <person name="Cerutti H."/>
            <person name="Chanfreau G."/>
            <person name="Chen C.L."/>
            <person name="Cognat V."/>
            <person name="Croft M.T."/>
            <person name="Dent R."/>
            <person name="Dutcher S."/>
            <person name="Fernandez E."/>
            <person name="Fukuzawa H."/>
            <person name="Gonzalez-Ballester D."/>
            <person name="Gonzalez-Halphen D."/>
            <person name="Hallmann A."/>
            <person name="Hanikenne M."/>
            <person name="Hippler M."/>
            <person name="Inwood W."/>
            <person name="Jabbari K."/>
            <person name="Kalanon M."/>
            <person name="Kuras R."/>
            <person name="Lefebvre P.A."/>
            <person name="Lemaire S.D."/>
            <person name="Lobanov A.V."/>
            <person name="Lohr M."/>
            <person name="Manuell A."/>
            <person name="Meier I."/>
            <person name="Mets L."/>
            <person name="Mittag M."/>
            <person name="Mittelmeier T."/>
            <person name="Moroney J.V."/>
            <person name="Moseley J."/>
            <person name="Napoli C."/>
            <person name="Nedelcu A.M."/>
            <person name="Niyogi K."/>
            <person name="Novoselov S.V."/>
            <person name="Paulsen I.T."/>
            <person name="Pazour G."/>
            <person name="Purton S."/>
            <person name="Ral J.P."/>
            <person name="Riano-Pachon D.M."/>
            <person name="Riekhof W."/>
            <person name="Rymarquis L."/>
            <person name="Schroda M."/>
            <person name="Stern D."/>
            <person name="Umen J."/>
            <person name="Willows R."/>
            <person name="Wilson N."/>
            <person name="Zimmer S.L."/>
            <person name="Allmer J."/>
            <person name="Balk J."/>
            <person name="Bisova K."/>
            <person name="Chen C.J."/>
            <person name="Elias M."/>
            <person name="Gendler K."/>
            <person name="Hauser C."/>
            <person name="Lamb M.R."/>
            <person name="Ledford H."/>
            <person name="Long J.C."/>
            <person name="Minagawa J."/>
            <person name="Page M.D."/>
            <person name="Pan J."/>
            <person name="Pootakham W."/>
            <person name="Roje S."/>
            <person name="Rose A."/>
            <person name="Stahlberg E."/>
            <person name="Terauchi A.M."/>
            <person name="Yang P."/>
            <person name="Ball S."/>
            <person name="Bowler C."/>
            <person name="Dieckmann C.L."/>
            <person name="Gladyshev V.N."/>
            <person name="Green P."/>
            <person name="Jorgensen R."/>
            <person name="Mayfield S."/>
            <person name="Mueller-Roeber B."/>
            <person name="Rajamani S."/>
            <person name="Sayre R.T."/>
            <person name="Brokstein P."/>
            <person name="Dubchak I."/>
            <person name="Goodstein D."/>
            <person name="Hornick L."/>
            <person name="Huang Y.W."/>
            <person name="Jhaveri J."/>
            <person name="Luo Y."/>
            <person name="Martinez D."/>
            <person name="Ngau W.C."/>
            <person name="Otillar B."/>
            <person name="Poliakov A."/>
            <person name="Porter A."/>
            <person name="Szajkowski L."/>
            <person name="Werner G."/>
            <person name="Zhou K."/>
            <person name="Grigoriev I.V."/>
            <person name="Rokhsar D.S."/>
            <person name="Grossman A.R."/>
        </authorList>
    </citation>
    <scope>NUCLEOTIDE SEQUENCE [LARGE SCALE GENOMIC DNA]</scope>
    <source>
        <strain evidence="10">CC-503</strain>
    </source>
</reference>
<dbReference type="PROSITE" id="PS51384">
    <property type="entry name" value="FAD_FR"/>
    <property type="match status" value="1"/>
</dbReference>
<dbReference type="InterPro" id="IPR050369">
    <property type="entry name" value="RBOH/FRE"/>
</dbReference>
<evidence type="ECO:0000256" key="6">
    <source>
        <dbReference type="SAM" id="MobiDB-lite"/>
    </source>
</evidence>
<keyword evidence="10" id="KW-1185">Reference proteome</keyword>
<proteinExistence type="predicted"/>
<dbReference type="InterPro" id="IPR017938">
    <property type="entry name" value="Riboflavin_synthase-like_b-brl"/>
</dbReference>